<name>M3JZB7_CANMX</name>
<dbReference type="GO" id="GO:0006891">
    <property type="term" value="P:intra-Golgi vesicle-mediated transport"/>
    <property type="evidence" value="ECO:0007669"/>
    <property type="project" value="InterPro"/>
</dbReference>
<dbReference type="InterPro" id="IPR055420">
    <property type="entry name" value="IgD3_Trs65"/>
</dbReference>
<dbReference type="GO" id="GO:1990071">
    <property type="term" value="C:TRAPPII protein complex"/>
    <property type="evidence" value="ECO:0007669"/>
    <property type="project" value="InterPro"/>
</dbReference>
<dbReference type="PANTHER" id="PTHR28159:SF1">
    <property type="entry name" value="TRAFFICKING PROTEIN PARTICLE COMPLEX II-SPECIFIC SUBUNIT 65"/>
    <property type="match status" value="1"/>
</dbReference>
<dbReference type="Pfam" id="PF12735">
    <property type="entry name" value="IgD3_Trs65"/>
    <property type="match status" value="1"/>
</dbReference>
<evidence type="ECO:0000313" key="2">
    <source>
        <dbReference type="EMBL" id="EMG47784.1"/>
    </source>
</evidence>
<gene>
    <name evidence="2" type="ORF">G210_1758</name>
</gene>
<dbReference type="Proteomes" id="UP000011777">
    <property type="component" value="Unassembled WGS sequence"/>
</dbReference>
<proteinExistence type="predicted"/>
<dbReference type="OMA" id="WSPYLDF"/>
<accession>M3JZB7</accession>
<protein>
    <submittedName>
        <fullName evidence="2">Beta-glucan synthesis-associated protein KRE11 (Killer toxin-resistance protein 11), putative</fullName>
    </submittedName>
</protein>
<keyword evidence="3" id="KW-1185">Reference proteome</keyword>
<dbReference type="PANTHER" id="PTHR28159">
    <property type="entry name" value="TRAFFICKING PROTEIN PARTICLE COMPLEX II-SPECIFIC SUBUNIT 65"/>
    <property type="match status" value="1"/>
</dbReference>
<dbReference type="AlphaFoldDB" id="M3JZB7"/>
<reference evidence="2 3" key="1">
    <citation type="submission" date="2013-02" db="EMBL/GenBank/DDBJ databases">
        <title>Genome sequence of Candida maltosa Xu316, a potential industrial strain for xylitol and ethanol production.</title>
        <authorList>
            <person name="Yu J."/>
            <person name="Wang Q."/>
            <person name="Geng X."/>
            <person name="Bao W."/>
            <person name="He P."/>
            <person name="Cai J."/>
        </authorList>
    </citation>
    <scope>NUCLEOTIDE SEQUENCE [LARGE SCALE GENOMIC DNA]</scope>
    <source>
        <strain evidence="3">Xu316</strain>
    </source>
</reference>
<dbReference type="eggNOG" id="KOG1944">
    <property type="taxonomic scope" value="Eukaryota"/>
</dbReference>
<dbReference type="HOGENOM" id="CLU_490882_0_0_1"/>
<dbReference type="InterPro" id="IPR024662">
    <property type="entry name" value="Trs65"/>
</dbReference>
<feature type="domain" description="Trafficking protein particle complex II-specific subunit 65 IgD3" evidence="1">
    <location>
        <begin position="416"/>
        <end position="582"/>
    </location>
</feature>
<organism evidence="2 3">
    <name type="scientific">Candida maltosa (strain Xu316)</name>
    <name type="common">Yeast</name>
    <dbReference type="NCBI Taxonomy" id="1245528"/>
    <lineage>
        <taxon>Eukaryota</taxon>
        <taxon>Fungi</taxon>
        <taxon>Dikarya</taxon>
        <taxon>Ascomycota</taxon>
        <taxon>Saccharomycotina</taxon>
        <taxon>Pichiomycetes</taxon>
        <taxon>Debaryomycetaceae</taxon>
        <taxon>Candida/Lodderomyces clade</taxon>
        <taxon>Candida</taxon>
    </lineage>
</organism>
<dbReference type="STRING" id="1245528.M3JZB7"/>
<evidence type="ECO:0000259" key="1">
    <source>
        <dbReference type="Pfam" id="PF12735"/>
    </source>
</evidence>
<dbReference type="OrthoDB" id="5345392at2759"/>
<dbReference type="GO" id="GO:0005802">
    <property type="term" value="C:trans-Golgi network"/>
    <property type="evidence" value="ECO:0007669"/>
    <property type="project" value="TreeGrafter"/>
</dbReference>
<sequence>MSLRIVLPLQSVDDSDENIFKSKFDKITTRHIVFFDEQITGYIVFDGSFDQTKDFIRLDVAVLPSEITEEEDPLSRVNSESNVELILGQEAMVYSDQDIHIWKFEVPVNYPRKRFQEPQLYISCFLVDQNNDKQVVEENGVDEEVLPNYFPCMKRNLLGELDYQQSSFISSSTSLQESTIVSQDKSMTDNSISVSAKLSIPVTVSLVIKLKSTKPAGRNNMLLATLNIECSEELMKEVNPDKFFFNILDIQVVFKSGSVESISDLIPIRIKCTDSVNLAYKFTNYEVDAKDGNSSKPIHISLTLQVQQKIDGDFQNMSNRIKTEWSPYLDFGLIAPPINNALKTSSNNLAHTQSQATLSTANIRQKVLKSNIYKLKSASLSSTNNFSNSASNLRRAKAPLIHPSGRSSSVTVNLTTGTNSSLSGLKLTFIGKLDLKLGEIVNWKIQAINNSMNRLNLSLLVQNPINFNPVYNGNNATTTNFSSSNLLSGSNGIASKRDSDIIIYNKSQLYSLYNSLKVNGDGAGVLILNNDIRIGPLDPNTVFETEIQLVGISKGIFNLDGIKVFDINSGDGIDFGKLVEVFVV</sequence>
<evidence type="ECO:0000313" key="3">
    <source>
        <dbReference type="Proteomes" id="UP000011777"/>
    </source>
</evidence>
<comment type="caution">
    <text evidence="2">The sequence shown here is derived from an EMBL/GenBank/DDBJ whole genome shotgun (WGS) entry which is preliminary data.</text>
</comment>
<dbReference type="EMBL" id="AOGT01001372">
    <property type="protein sequence ID" value="EMG47784.1"/>
    <property type="molecule type" value="Genomic_DNA"/>
</dbReference>